<feature type="region of interest" description="Disordered" evidence="1">
    <location>
        <begin position="390"/>
        <end position="448"/>
    </location>
</feature>
<dbReference type="Proteomes" id="UP001188597">
    <property type="component" value="Unassembled WGS sequence"/>
</dbReference>
<dbReference type="PANTHER" id="PTHR45786">
    <property type="entry name" value="DNA BINDING PROTEIN-LIKE"/>
    <property type="match status" value="1"/>
</dbReference>
<protein>
    <recommendedName>
        <fullName evidence="4">Helitron helicase-like domain-containing protein</fullName>
    </recommendedName>
</protein>
<dbReference type="EMBL" id="JAVXUP010000126">
    <property type="protein sequence ID" value="KAK3037282.1"/>
    <property type="molecule type" value="Genomic_DNA"/>
</dbReference>
<dbReference type="PANTHER" id="PTHR45786:SF74">
    <property type="entry name" value="ATP-DEPENDENT DNA HELICASE"/>
    <property type="match status" value="1"/>
</dbReference>
<evidence type="ECO:0000313" key="2">
    <source>
        <dbReference type="EMBL" id="KAK3037282.1"/>
    </source>
</evidence>
<evidence type="ECO:0008006" key="4">
    <source>
        <dbReference type="Google" id="ProtNLM"/>
    </source>
</evidence>
<reference evidence="2" key="1">
    <citation type="submission" date="2022-12" db="EMBL/GenBank/DDBJ databases">
        <title>Draft genome assemblies for two species of Escallonia (Escalloniales).</title>
        <authorList>
            <person name="Chanderbali A."/>
            <person name="Dervinis C."/>
            <person name="Anghel I."/>
            <person name="Soltis D."/>
            <person name="Soltis P."/>
            <person name="Zapata F."/>
        </authorList>
    </citation>
    <scope>NUCLEOTIDE SEQUENCE</scope>
    <source>
        <strain evidence="2">UCBG64.0493</strain>
        <tissue evidence="2">Leaf</tissue>
    </source>
</reference>
<organism evidence="2 3">
    <name type="scientific">Escallonia herrerae</name>
    <dbReference type="NCBI Taxonomy" id="1293975"/>
    <lineage>
        <taxon>Eukaryota</taxon>
        <taxon>Viridiplantae</taxon>
        <taxon>Streptophyta</taxon>
        <taxon>Embryophyta</taxon>
        <taxon>Tracheophyta</taxon>
        <taxon>Spermatophyta</taxon>
        <taxon>Magnoliopsida</taxon>
        <taxon>eudicotyledons</taxon>
        <taxon>Gunneridae</taxon>
        <taxon>Pentapetalae</taxon>
        <taxon>asterids</taxon>
        <taxon>campanulids</taxon>
        <taxon>Escalloniales</taxon>
        <taxon>Escalloniaceae</taxon>
        <taxon>Escallonia</taxon>
    </lineage>
</organism>
<gene>
    <name evidence="2" type="ORF">RJ639_029694</name>
</gene>
<keyword evidence="3" id="KW-1185">Reference proteome</keyword>
<feature type="compositionally biased region" description="Acidic residues" evidence="1">
    <location>
        <begin position="409"/>
        <end position="422"/>
    </location>
</feature>
<sequence>MGYGLGCTINSIQPSMGTYLLEERKKYKDARTYRRSVLKNKRHTCSLEKNLEEHGSQVTINQLQYCSKKPRQVENVQHNPIAAATGKLPSYDLQSRHINQRSAKSTAEVRADRHDGNIQASNKGYVIEPKAFRPPNKICTYCDAVAWQEERSVKSRNTSVPKFSICCGNGKVKLPLFQETPQELDELLDYNGDQKFRESIRAYNSIFSFTSIGGKSTILSMTAKGPYIFKISGQNHHKSGSLLPLEGQQPKFSQLYMYDGENELSNRMGVFLASRGSKDIDSTVVETLIRVFDVNNELVKSFCIARQRFRQCDYNSTQLRLFECRTSDGRETNIPNPYEVTALIVADDFYNPRDVVVDNVLNDIPGIEDSSQIVEKLNTVTTKKRLRKACTENDEDGTNRPHAGNDTSQLEDSDDEDPENNDEWVQTNTTKERNGLKRGRPKKIVKDY</sequence>
<evidence type="ECO:0000313" key="3">
    <source>
        <dbReference type="Proteomes" id="UP001188597"/>
    </source>
</evidence>
<proteinExistence type="predicted"/>
<accession>A0AA88X0D9</accession>
<feature type="compositionally biased region" description="Basic residues" evidence="1">
    <location>
        <begin position="436"/>
        <end position="448"/>
    </location>
</feature>
<comment type="caution">
    <text evidence="2">The sequence shown here is derived from an EMBL/GenBank/DDBJ whole genome shotgun (WGS) entry which is preliminary data.</text>
</comment>
<name>A0AA88X0D9_9ASTE</name>
<dbReference type="AlphaFoldDB" id="A0AA88X0D9"/>
<evidence type="ECO:0000256" key="1">
    <source>
        <dbReference type="SAM" id="MobiDB-lite"/>
    </source>
</evidence>